<feature type="compositionally biased region" description="Acidic residues" evidence="3">
    <location>
        <begin position="13"/>
        <end position="70"/>
    </location>
</feature>
<dbReference type="EMBL" id="VOMB01000024">
    <property type="protein sequence ID" value="MBU9766631.1"/>
    <property type="molecule type" value="Genomic_DNA"/>
</dbReference>
<feature type="region of interest" description="Disordered" evidence="3">
    <location>
        <begin position="1"/>
        <end position="74"/>
    </location>
</feature>
<comment type="subcellular location">
    <subcellularLocation>
        <location evidence="1">Membrane</location>
    </subcellularLocation>
</comment>
<dbReference type="PANTHER" id="PTHR37042">
    <property type="entry name" value="OUTER MEMBRANE PROTEIN RV1973"/>
    <property type="match status" value="1"/>
</dbReference>
<evidence type="ECO:0000256" key="1">
    <source>
        <dbReference type="ARBA" id="ARBA00004370"/>
    </source>
</evidence>
<name>A0ABS6KSN3_9MYCO</name>
<feature type="transmembrane region" description="Helical" evidence="4">
    <location>
        <begin position="84"/>
        <end position="105"/>
    </location>
</feature>
<dbReference type="Proteomes" id="UP000812982">
    <property type="component" value="Unassembled WGS sequence"/>
</dbReference>
<evidence type="ECO:0000313" key="5">
    <source>
        <dbReference type="EMBL" id="MBU9766631.1"/>
    </source>
</evidence>
<keyword evidence="4" id="KW-0812">Transmembrane</keyword>
<evidence type="ECO:0000256" key="2">
    <source>
        <dbReference type="ARBA" id="ARBA00023136"/>
    </source>
</evidence>
<dbReference type="PANTHER" id="PTHR37042:SF4">
    <property type="entry name" value="OUTER MEMBRANE PROTEIN RV1973"/>
    <property type="match status" value="1"/>
</dbReference>
<proteinExistence type="predicted"/>
<evidence type="ECO:0000256" key="3">
    <source>
        <dbReference type="SAM" id="MobiDB-lite"/>
    </source>
</evidence>
<evidence type="ECO:0000256" key="4">
    <source>
        <dbReference type="SAM" id="Phobius"/>
    </source>
</evidence>
<keyword evidence="4" id="KW-1133">Transmembrane helix</keyword>
<keyword evidence="6" id="KW-1185">Reference proteome</keyword>
<organism evidence="5 6">
    <name type="scientific">[Mycobacterium] fortunisiensis</name>
    <dbReference type="NCBI Taxonomy" id="2600579"/>
    <lineage>
        <taxon>Bacteria</taxon>
        <taxon>Bacillati</taxon>
        <taxon>Actinomycetota</taxon>
        <taxon>Actinomycetes</taxon>
        <taxon>Mycobacteriales</taxon>
        <taxon>Mycobacteriaceae</taxon>
        <taxon>Mycolicibacterium</taxon>
    </lineage>
</organism>
<protein>
    <submittedName>
        <fullName evidence="5">Tetratricopeptide repeat protein</fullName>
    </submittedName>
</protein>
<reference evidence="5 6" key="1">
    <citation type="journal article" date="2021" name="Sci. Rep.">
        <title>Phenotypic and genomic hallmarks of a novel, potentially pathogenic rapidly growing Mycobacterium species related to the Mycobacterium fortuitum complex.</title>
        <authorList>
            <person name="Gharbi R."/>
            <person name="Khanna V."/>
            <person name="Frigui W."/>
            <person name="Mhenni B."/>
            <person name="Brosch R."/>
            <person name="Mardassi H."/>
        </authorList>
    </citation>
    <scope>NUCLEOTIDE SEQUENCE [LARGE SCALE GENOMIC DNA]</scope>
    <source>
        <strain evidence="5 6">TNTM28</strain>
    </source>
</reference>
<dbReference type="RefSeq" id="WP_217160498.1">
    <property type="nucleotide sequence ID" value="NZ_VOMB01000024.1"/>
</dbReference>
<sequence length="234" mass="25626">MTVTVTNDKQTDEQVEAVDDAIGIEEAAEGAEADATEPETDETEETSADETEADETEADETEADETEPEAEATTRNWRRHILRAVLAVIFVAALALSGFLGWKLWQTEQVAQAGRQAQEAAVSYAQILTSIDSNKVDENFNQVLAGATGEFKDMYSQSSMQLRQLLIDNKATAHGVVVESAVQSASKDKVVVLLFVDQSVSNTSVPDPRIDRSRIKMTMEKVDGQWRTSKVELA</sequence>
<keyword evidence="2 4" id="KW-0472">Membrane</keyword>
<comment type="caution">
    <text evidence="5">The sequence shown here is derived from an EMBL/GenBank/DDBJ whole genome shotgun (WGS) entry which is preliminary data.</text>
</comment>
<accession>A0ABS6KSN3</accession>
<gene>
    <name evidence="5" type="ORF">FR943_22675</name>
</gene>
<evidence type="ECO:0000313" key="6">
    <source>
        <dbReference type="Proteomes" id="UP000812982"/>
    </source>
</evidence>